<name>A0A5D3B086_9TREE</name>
<dbReference type="Proteomes" id="UP000322245">
    <property type="component" value="Unassembled WGS sequence"/>
</dbReference>
<feature type="region of interest" description="Disordered" evidence="1">
    <location>
        <begin position="177"/>
        <end position="219"/>
    </location>
</feature>
<gene>
    <name evidence="2" type="ORF">B9479_003130</name>
</gene>
<comment type="caution">
    <text evidence="2">The sequence shown here is derived from an EMBL/GenBank/DDBJ whole genome shotgun (WGS) entry which is preliminary data.</text>
</comment>
<organism evidence="2 3">
    <name type="scientific">Cryptococcus floricola</name>
    <dbReference type="NCBI Taxonomy" id="2591691"/>
    <lineage>
        <taxon>Eukaryota</taxon>
        <taxon>Fungi</taxon>
        <taxon>Dikarya</taxon>
        <taxon>Basidiomycota</taxon>
        <taxon>Agaricomycotina</taxon>
        <taxon>Tremellomycetes</taxon>
        <taxon>Tremellales</taxon>
        <taxon>Cryptococcaceae</taxon>
        <taxon>Cryptococcus</taxon>
    </lineage>
</organism>
<evidence type="ECO:0000313" key="2">
    <source>
        <dbReference type="EMBL" id="TYJ56144.1"/>
    </source>
</evidence>
<evidence type="ECO:0000313" key="3">
    <source>
        <dbReference type="Proteomes" id="UP000322245"/>
    </source>
</evidence>
<dbReference type="AlphaFoldDB" id="A0A5D3B086"/>
<evidence type="ECO:0000256" key="1">
    <source>
        <dbReference type="SAM" id="MobiDB-lite"/>
    </source>
</evidence>
<proteinExistence type="predicted"/>
<keyword evidence="3" id="KW-1185">Reference proteome</keyword>
<reference evidence="2 3" key="1">
    <citation type="submission" date="2017-05" db="EMBL/GenBank/DDBJ databases">
        <title>The Genome Sequence of Tsuchiyaea wingfieldii DSM 27421.</title>
        <authorList>
            <person name="Cuomo C."/>
            <person name="Passer A."/>
            <person name="Billmyre B."/>
            <person name="Heitman J."/>
        </authorList>
    </citation>
    <scope>NUCLEOTIDE SEQUENCE [LARGE SCALE GENOMIC DNA]</scope>
    <source>
        <strain evidence="2 3">DSM 27421</strain>
    </source>
</reference>
<dbReference type="EMBL" id="NIDF01000028">
    <property type="protein sequence ID" value="TYJ56144.1"/>
    <property type="molecule type" value="Genomic_DNA"/>
</dbReference>
<accession>A0A5D3B086</accession>
<protein>
    <submittedName>
        <fullName evidence="2">Uncharacterized protein</fullName>
    </submittedName>
</protein>
<sequence length="219" mass="24748">MLSRAILDQSGPRPYYDPFLLRPQFLKSLSARQVVDTYLENVFSGRMDLSILTHWARIRVYNEIRTPTGIMEKPVIVMDPETGKPEAESMMAGREHRRQVKKWNGALLCDMIHELQILAHDVAEQRGMLEDLEPVEPFCYRLHYGRDALPAKRPPFLSKWGTSLFEIVPYFGFSDPSLHAPPTTKSDEEHGSTSPATPGADEGISHEGQEQEQGQSGIS</sequence>